<evidence type="ECO:0000256" key="7">
    <source>
        <dbReference type="SAM" id="Phobius"/>
    </source>
</evidence>
<evidence type="ECO:0000256" key="2">
    <source>
        <dbReference type="ARBA" id="ARBA00006679"/>
    </source>
</evidence>
<dbReference type="Proteomes" id="UP001597403">
    <property type="component" value="Unassembled WGS sequence"/>
</dbReference>
<feature type="transmembrane region" description="Helical" evidence="7">
    <location>
        <begin position="105"/>
        <end position="129"/>
    </location>
</feature>
<accession>A0ABW4UQI7</accession>
<comment type="caution">
    <text evidence="8">The sequence shown here is derived from an EMBL/GenBank/DDBJ whole genome shotgun (WGS) entry which is preliminary data.</text>
</comment>
<keyword evidence="4 7" id="KW-0812">Transmembrane</keyword>
<reference evidence="9" key="1">
    <citation type="journal article" date="2019" name="Int. J. Syst. Evol. Microbiol.">
        <title>The Global Catalogue of Microorganisms (GCM) 10K type strain sequencing project: providing services to taxonomists for standard genome sequencing and annotation.</title>
        <authorList>
            <consortium name="The Broad Institute Genomics Platform"/>
            <consortium name="The Broad Institute Genome Sequencing Center for Infectious Disease"/>
            <person name="Wu L."/>
            <person name="Ma J."/>
        </authorList>
    </citation>
    <scope>NUCLEOTIDE SEQUENCE [LARGE SCALE GENOMIC DNA]</scope>
    <source>
        <strain evidence="9">CGMCC 1.15067</strain>
    </source>
</reference>
<gene>
    <name evidence="8" type="ORF">ACFSGI_05205</name>
</gene>
<dbReference type="InterPro" id="IPR051907">
    <property type="entry name" value="DoxX-like_oxidoreductase"/>
</dbReference>
<proteinExistence type="inferred from homology"/>
<protein>
    <submittedName>
        <fullName evidence="8">DoxX family protein</fullName>
    </submittedName>
</protein>
<evidence type="ECO:0000256" key="5">
    <source>
        <dbReference type="ARBA" id="ARBA00022989"/>
    </source>
</evidence>
<evidence type="ECO:0000313" key="9">
    <source>
        <dbReference type="Proteomes" id="UP001597403"/>
    </source>
</evidence>
<evidence type="ECO:0000256" key="3">
    <source>
        <dbReference type="ARBA" id="ARBA00022475"/>
    </source>
</evidence>
<evidence type="ECO:0000256" key="1">
    <source>
        <dbReference type="ARBA" id="ARBA00004651"/>
    </source>
</evidence>
<sequence length="136" mass="14583">MMKINVVTTIMRVVLGILFLAHGISKVQMGFGNVAGFFESLGIPGFMAYVVGTIEVVGGIMLIIGLLTRYVSIVFIIILLGAIFTAKLSAGLMGNGQMAGYELDITYIVIALYLAVANTRSWSVDGLLFKKSATNR</sequence>
<dbReference type="PANTHER" id="PTHR33452">
    <property type="entry name" value="OXIDOREDUCTASE CATD-RELATED"/>
    <property type="match status" value="1"/>
</dbReference>
<keyword evidence="5 7" id="KW-1133">Transmembrane helix</keyword>
<dbReference type="RefSeq" id="WP_379282615.1">
    <property type="nucleotide sequence ID" value="NZ_JBHUGF010000010.1"/>
</dbReference>
<dbReference type="PANTHER" id="PTHR33452:SF1">
    <property type="entry name" value="INNER MEMBRANE PROTEIN YPHA-RELATED"/>
    <property type="match status" value="1"/>
</dbReference>
<organism evidence="8 9">
    <name type="scientific">Paenibacillus nicotianae</name>
    <dbReference type="NCBI Taxonomy" id="1526551"/>
    <lineage>
        <taxon>Bacteria</taxon>
        <taxon>Bacillati</taxon>
        <taxon>Bacillota</taxon>
        <taxon>Bacilli</taxon>
        <taxon>Bacillales</taxon>
        <taxon>Paenibacillaceae</taxon>
        <taxon>Paenibacillus</taxon>
    </lineage>
</organism>
<comment type="subcellular location">
    <subcellularLocation>
        <location evidence="1">Cell membrane</location>
        <topology evidence="1">Multi-pass membrane protein</topology>
    </subcellularLocation>
</comment>
<comment type="similarity">
    <text evidence="2">Belongs to the DoxX family.</text>
</comment>
<name>A0ABW4UQI7_9BACL</name>
<keyword evidence="3" id="KW-1003">Cell membrane</keyword>
<keyword evidence="9" id="KW-1185">Reference proteome</keyword>
<feature type="transmembrane region" description="Helical" evidence="7">
    <location>
        <begin position="46"/>
        <end position="67"/>
    </location>
</feature>
<evidence type="ECO:0000256" key="6">
    <source>
        <dbReference type="ARBA" id="ARBA00023136"/>
    </source>
</evidence>
<dbReference type="Pfam" id="PF07681">
    <property type="entry name" value="DoxX"/>
    <property type="match status" value="1"/>
</dbReference>
<keyword evidence="6 7" id="KW-0472">Membrane</keyword>
<dbReference type="InterPro" id="IPR032808">
    <property type="entry name" value="DoxX"/>
</dbReference>
<evidence type="ECO:0000256" key="4">
    <source>
        <dbReference type="ARBA" id="ARBA00022692"/>
    </source>
</evidence>
<evidence type="ECO:0000313" key="8">
    <source>
        <dbReference type="EMBL" id="MFD1989346.1"/>
    </source>
</evidence>
<dbReference type="EMBL" id="JBHUGF010000010">
    <property type="protein sequence ID" value="MFD1989346.1"/>
    <property type="molecule type" value="Genomic_DNA"/>
</dbReference>
<feature type="transmembrane region" description="Helical" evidence="7">
    <location>
        <begin position="74"/>
        <end position="93"/>
    </location>
</feature>